<keyword evidence="5 10" id="KW-0995">Kinetochore</keyword>
<dbReference type="EMBL" id="AAZO01003934">
    <property type="status" value="NOT_ANNOTATED_CDS"/>
    <property type="molecule type" value="Genomic_DNA"/>
</dbReference>
<dbReference type="OrthoDB" id="7459479at2759"/>
<dbReference type="InterPro" id="IPR055260">
    <property type="entry name" value="Ndc80_CH"/>
</dbReference>
<dbReference type="InterPro" id="IPR005550">
    <property type="entry name" value="Kinetochore_Ndc80"/>
</dbReference>
<evidence type="ECO:0000256" key="1">
    <source>
        <dbReference type="ARBA" id="ARBA00007050"/>
    </source>
</evidence>
<evidence type="ECO:0000256" key="2">
    <source>
        <dbReference type="ARBA" id="ARBA00022454"/>
    </source>
</evidence>
<keyword evidence="8 10" id="KW-0131">Cell cycle</keyword>
<dbReference type="AlphaFoldDB" id="E0VNM7"/>
<dbReference type="OMA" id="NKSWLMT"/>
<evidence type="ECO:0000313" key="15">
    <source>
        <dbReference type="EnsemblMetazoa" id="PHUM338290-PA"/>
    </source>
</evidence>
<comment type="subcellular location">
    <subcellularLocation>
        <location evidence="10">Chromosome</location>
        <location evidence="10">Centromere</location>
        <location evidence="10">Kinetochore</location>
    </subcellularLocation>
    <subcellularLocation>
        <location evidence="10">Nucleus</location>
    </subcellularLocation>
</comment>
<dbReference type="KEGG" id="phu:Phum_PHUM338290"/>
<keyword evidence="16" id="KW-1185">Reference proteome</keyword>
<gene>
    <name evidence="15" type="primary">8231808</name>
    <name evidence="14" type="ORF">Phum_PHUM338290</name>
</gene>
<reference evidence="14" key="2">
    <citation type="submission" date="2007-04" db="EMBL/GenBank/DDBJ databases">
        <title>The genome of the human body louse.</title>
        <authorList>
            <consortium name="The Human Body Louse Genome Consortium"/>
            <person name="Kirkness E."/>
            <person name="Walenz B."/>
            <person name="Hass B."/>
            <person name="Bruggner R."/>
            <person name="Strausberg R."/>
        </authorList>
    </citation>
    <scope>NUCLEOTIDE SEQUENCE</scope>
    <source>
        <strain evidence="14">USDA</strain>
    </source>
</reference>
<keyword evidence="3 10" id="KW-0132">Cell division</keyword>
<dbReference type="Pfam" id="PF03801">
    <property type="entry name" value="Ndc80_HEC"/>
    <property type="match status" value="1"/>
</dbReference>
<reference evidence="14" key="1">
    <citation type="submission" date="2007-04" db="EMBL/GenBank/DDBJ databases">
        <title>Annotation of Pediculus humanus corporis strain USDA.</title>
        <authorList>
            <person name="Kirkness E."/>
            <person name="Hannick L."/>
            <person name="Hass B."/>
            <person name="Bruggner R."/>
            <person name="Lawson D."/>
            <person name="Bidwell S."/>
            <person name="Joardar V."/>
            <person name="Caler E."/>
            <person name="Walenz B."/>
            <person name="Inman J."/>
            <person name="Schobel S."/>
            <person name="Galinsky K."/>
            <person name="Amedeo P."/>
            <person name="Strausberg R."/>
        </authorList>
    </citation>
    <scope>NUCLEOTIDE SEQUENCE</scope>
    <source>
        <strain evidence="14">USDA</strain>
    </source>
</reference>
<dbReference type="InParanoid" id="E0VNM7"/>
<dbReference type="RefSeq" id="XP_002427721.1">
    <property type="nucleotide sequence ID" value="XM_002427676.1"/>
</dbReference>
<feature type="region of interest" description="Disordered" evidence="12">
    <location>
        <begin position="1"/>
        <end position="81"/>
    </location>
</feature>
<evidence type="ECO:0000256" key="8">
    <source>
        <dbReference type="ARBA" id="ARBA00023306"/>
    </source>
</evidence>
<dbReference type="STRING" id="121224.E0VNM7"/>
<dbReference type="GO" id="GO:0051301">
    <property type="term" value="P:cell division"/>
    <property type="evidence" value="ECO:0007669"/>
    <property type="project" value="UniProtKB-UniRule"/>
</dbReference>
<evidence type="ECO:0000256" key="10">
    <source>
        <dbReference type="RuleBase" id="RU368072"/>
    </source>
</evidence>
<proteinExistence type="inferred from homology"/>
<organism>
    <name type="scientific">Pediculus humanus subsp. corporis</name>
    <name type="common">Body louse</name>
    <dbReference type="NCBI Taxonomy" id="121224"/>
    <lineage>
        <taxon>Eukaryota</taxon>
        <taxon>Metazoa</taxon>
        <taxon>Ecdysozoa</taxon>
        <taxon>Arthropoda</taxon>
        <taxon>Hexapoda</taxon>
        <taxon>Insecta</taxon>
        <taxon>Pterygota</taxon>
        <taxon>Neoptera</taxon>
        <taxon>Paraneoptera</taxon>
        <taxon>Psocodea</taxon>
        <taxon>Troctomorpha</taxon>
        <taxon>Phthiraptera</taxon>
        <taxon>Anoplura</taxon>
        <taxon>Pediculidae</taxon>
        <taxon>Pediculus</taxon>
    </lineage>
</organism>
<evidence type="ECO:0000313" key="16">
    <source>
        <dbReference type="Proteomes" id="UP000009046"/>
    </source>
</evidence>
<dbReference type="eggNOG" id="KOG0995">
    <property type="taxonomic scope" value="Eukaryota"/>
</dbReference>
<name>E0VNM7_PEDHC</name>
<dbReference type="InterPro" id="IPR038273">
    <property type="entry name" value="Ndc80_sf"/>
</dbReference>
<protein>
    <recommendedName>
        <fullName evidence="10">Kinetochore protein NDC80</fullName>
    </recommendedName>
</protein>
<dbReference type="Gene3D" id="1.10.418.30">
    <property type="entry name" value="Ncd80 complex, Ncd80 subunit"/>
    <property type="match status" value="1"/>
</dbReference>
<dbReference type="EnsemblMetazoa" id="PHUM338290-RA">
    <property type="protein sequence ID" value="PHUM338290-PA"/>
    <property type="gene ID" value="PHUM338290"/>
</dbReference>
<evidence type="ECO:0000259" key="13">
    <source>
        <dbReference type="Pfam" id="PF03801"/>
    </source>
</evidence>
<dbReference type="PANTHER" id="PTHR10643:SF2">
    <property type="entry name" value="KINETOCHORE PROTEIN NDC80 HOMOLOG"/>
    <property type="match status" value="1"/>
</dbReference>
<dbReference type="GO" id="GO:0031262">
    <property type="term" value="C:Ndc80 complex"/>
    <property type="evidence" value="ECO:0007669"/>
    <property type="project" value="UniProtKB-UniRule"/>
</dbReference>
<evidence type="ECO:0000256" key="6">
    <source>
        <dbReference type="ARBA" id="ARBA00023054"/>
    </source>
</evidence>
<dbReference type="EMBL" id="AAZO01003933">
    <property type="status" value="NOT_ANNOTATED_CDS"/>
    <property type="molecule type" value="Genomic_DNA"/>
</dbReference>
<feature type="compositionally biased region" description="Polar residues" evidence="12">
    <location>
        <begin position="29"/>
        <end position="49"/>
    </location>
</feature>
<dbReference type="HOGENOM" id="CLU_483415_0_0_1"/>
<dbReference type="PANTHER" id="PTHR10643">
    <property type="entry name" value="KINETOCHORE PROTEIN NDC80"/>
    <property type="match status" value="1"/>
</dbReference>
<evidence type="ECO:0000256" key="3">
    <source>
        <dbReference type="ARBA" id="ARBA00022618"/>
    </source>
</evidence>
<reference evidence="15" key="3">
    <citation type="submission" date="2021-02" db="UniProtKB">
        <authorList>
            <consortium name="EnsemblMetazoa"/>
        </authorList>
    </citation>
    <scope>IDENTIFICATION</scope>
    <source>
        <strain evidence="15">USDA</strain>
    </source>
</reference>
<feature type="domain" description="Kinetochore protein Ndc80 CH" evidence="13">
    <location>
        <begin position="65"/>
        <end position="198"/>
    </location>
</feature>
<feature type="coiled-coil region" evidence="11">
    <location>
        <begin position="447"/>
        <end position="511"/>
    </location>
</feature>
<evidence type="ECO:0000256" key="9">
    <source>
        <dbReference type="ARBA" id="ARBA00023328"/>
    </source>
</evidence>
<dbReference type="VEuPathDB" id="VectorBase:PHUM338290"/>
<keyword evidence="4 10" id="KW-0498">Mitosis</keyword>
<keyword evidence="2 10" id="KW-0158">Chromosome</keyword>
<keyword evidence="9 10" id="KW-0137">Centromere</keyword>
<comment type="similarity">
    <text evidence="1 10">Belongs to the NDC80/HEC1 family.</text>
</comment>
<evidence type="ECO:0000256" key="5">
    <source>
        <dbReference type="ARBA" id="ARBA00022838"/>
    </source>
</evidence>
<evidence type="ECO:0000256" key="4">
    <source>
        <dbReference type="ARBA" id="ARBA00022776"/>
    </source>
</evidence>
<dbReference type="CTD" id="8231808"/>
<dbReference type="GO" id="GO:0051315">
    <property type="term" value="P:attachment of mitotic spindle microtubules to kinetochore"/>
    <property type="evidence" value="ECO:0007669"/>
    <property type="project" value="UniProtKB-UniRule"/>
</dbReference>
<dbReference type="Proteomes" id="UP000009046">
    <property type="component" value="Unassembled WGS sequence"/>
</dbReference>
<feature type="compositionally biased region" description="Polar residues" evidence="12">
    <location>
        <begin position="58"/>
        <end position="75"/>
    </location>
</feature>
<evidence type="ECO:0000256" key="7">
    <source>
        <dbReference type="ARBA" id="ARBA00023242"/>
    </source>
</evidence>
<comment type="subunit">
    <text evidence="10">Component of the NDC80 complex.</text>
</comment>
<evidence type="ECO:0000313" key="14">
    <source>
        <dbReference type="EMBL" id="EEB14983.1"/>
    </source>
</evidence>
<dbReference type="GeneID" id="8231808"/>
<evidence type="ECO:0000256" key="11">
    <source>
        <dbReference type="SAM" id="Coils"/>
    </source>
</evidence>
<comment type="function">
    <text evidence="10">Acts as a component of the essential kinetochore-associated NDC80 complex, which is required for chromosome segregation and spindle checkpoint activity.</text>
</comment>
<dbReference type="GO" id="GO:0005634">
    <property type="term" value="C:nucleus"/>
    <property type="evidence" value="ECO:0007669"/>
    <property type="project" value="UniProtKB-SubCell"/>
</dbReference>
<evidence type="ECO:0000256" key="12">
    <source>
        <dbReference type="SAM" id="MobiDB-lite"/>
    </source>
</evidence>
<sequence>MYMQSQSVERPSRIPLRSSSQSGRDRGIPQNQNKQRSKSQATLGSSETPLNHGKFTPQIGSRMTSGASSNASSKKPTYYKDPRNLQDKEFQREASQLVQHYFKEKSPEVLINSSEIKPMTIKMFIAMINHLFEVLGILDKGIEPVRFAASTFEKELPYWMKKLEYPGLITKAWLQTVNVPQYWPHVVGLLSWLVKLCSANSLFNMEEQLNFPEEYLSQWWGTFFFMKSMEAFRYYNEGKEDEYKELCVEVITKLHELNGVSDDIMNELQAEINELEENVKDPVLLADKDAHDELEEHLRVLDSQHQKLLEDVEKEKIYIDELENKTVKSKKNCVNIKIENTKNETEKLKTVVATQSFSVNDIADIQKKTGYLDKEIKCLEKECEDYSQLLSRYDVEALGVRDKILQSSHAFNRNIIQLEQIIVELKKFHIHIDLESENAVNFMEEMVKSLEKLKTEYVERNSKLEEDLIESETNIANKKKKLKELQNAIRNEEIKKEANQLENAKYETLTKNFEKKEKYWLDFWSNVEDKWRAIPDTLESLLETVNKQNNELEEVIKREKLIQK</sequence>
<accession>E0VNM7</accession>
<feature type="coiled-coil region" evidence="11">
    <location>
        <begin position="258"/>
        <end position="325"/>
    </location>
</feature>
<keyword evidence="6 11" id="KW-0175">Coiled coil</keyword>
<dbReference type="EMBL" id="DS235341">
    <property type="protein sequence ID" value="EEB14983.1"/>
    <property type="molecule type" value="Genomic_DNA"/>
</dbReference>
<keyword evidence="7 10" id="KW-0539">Nucleus</keyword>